<dbReference type="AlphaFoldDB" id="A0A1H6BW54"/>
<gene>
    <name evidence="3" type="ORF">SAMN05421819_3997</name>
</gene>
<organism evidence="3 4">
    <name type="scientific">Bryocella elongata</name>
    <dbReference type="NCBI Taxonomy" id="863522"/>
    <lineage>
        <taxon>Bacteria</taxon>
        <taxon>Pseudomonadati</taxon>
        <taxon>Acidobacteriota</taxon>
        <taxon>Terriglobia</taxon>
        <taxon>Terriglobales</taxon>
        <taxon>Acidobacteriaceae</taxon>
        <taxon>Bryocella</taxon>
    </lineage>
</organism>
<feature type="compositionally biased region" description="Polar residues" evidence="1">
    <location>
        <begin position="89"/>
        <end position="99"/>
    </location>
</feature>
<reference evidence="3 4" key="1">
    <citation type="submission" date="2016-10" db="EMBL/GenBank/DDBJ databases">
        <authorList>
            <person name="de Groot N.N."/>
        </authorList>
    </citation>
    <scope>NUCLEOTIDE SEQUENCE [LARGE SCALE GENOMIC DNA]</scope>
    <source>
        <strain evidence="3 4">DSM 22489</strain>
    </source>
</reference>
<dbReference type="Proteomes" id="UP000236728">
    <property type="component" value="Unassembled WGS sequence"/>
</dbReference>
<dbReference type="RefSeq" id="WP_103934856.1">
    <property type="nucleotide sequence ID" value="NZ_FNVA01000008.1"/>
</dbReference>
<keyword evidence="2" id="KW-1133">Transmembrane helix</keyword>
<accession>A0A1H6BW54</accession>
<protein>
    <submittedName>
        <fullName evidence="3">Uncharacterized protein</fullName>
    </submittedName>
</protein>
<feature type="transmembrane region" description="Helical" evidence="2">
    <location>
        <begin position="13"/>
        <end position="35"/>
    </location>
</feature>
<evidence type="ECO:0000256" key="2">
    <source>
        <dbReference type="SAM" id="Phobius"/>
    </source>
</evidence>
<keyword evidence="4" id="KW-1185">Reference proteome</keyword>
<evidence type="ECO:0000256" key="1">
    <source>
        <dbReference type="SAM" id="MobiDB-lite"/>
    </source>
</evidence>
<evidence type="ECO:0000313" key="3">
    <source>
        <dbReference type="EMBL" id="SEG64903.1"/>
    </source>
</evidence>
<keyword evidence="2" id="KW-0472">Membrane</keyword>
<evidence type="ECO:0000313" key="4">
    <source>
        <dbReference type="Proteomes" id="UP000236728"/>
    </source>
</evidence>
<feature type="region of interest" description="Disordered" evidence="1">
    <location>
        <begin position="61"/>
        <end position="99"/>
    </location>
</feature>
<proteinExistence type="predicted"/>
<keyword evidence="2" id="KW-0812">Transmembrane</keyword>
<name>A0A1H6BW54_9BACT</name>
<sequence>MNDRGTGSSTPDFLLVVMLVCALTGALTSLVPTFVHRGNGQVWFGRIPCQTESNRVRCDGKDAPGFELADPTDPAPCASRDDAEMADASWSSENSSQHP</sequence>
<dbReference type="EMBL" id="FNVA01000008">
    <property type="protein sequence ID" value="SEG64903.1"/>
    <property type="molecule type" value="Genomic_DNA"/>
</dbReference>